<proteinExistence type="predicted"/>
<organism evidence="1">
    <name type="scientific">Enterococcus faecium</name>
    <name type="common">Streptococcus faecium</name>
    <dbReference type="NCBI Taxonomy" id="1352"/>
    <lineage>
        <taxon>Bacteria</taxon>
        <taxon>Bacillati</taxon>
        <taxon>Bacillota</taxon>
        <taxon>Bacilli</taxon>
        <taxon>Lactobacillales</taxon>
        <taxon>Enterococcaceae</taxon>
        <taxon>Enterococcus</taxon>
    </lineage>
</organism>
<dbReference type="RefSeq" id="WP_002350566.1">
    <property type="nucleotide sequence ID" value="NZ_AP022343.1"/>
</dbReference>
<evidence type="ECO:0000313" key="1">
    <source>
        <dbReference type="EMBL" id="QHT44786.1"/>
    </source>
</evidence>
<name>A0A6P1V832_ENTFC</name>
<accession>A0A6P1V832</accession>
<geneLocation type="plasmid" evidence="1">
    <name>pZY2</name>
</geneLocation>
<dbReference type="GeneID" id="66455738"/>
<keyword evidence="1" id="KW-0614">Plasmid</keyword>
<sequence length="85" mass="9901">MINEDFRSEQKMIDISLIEKLLFSNKYTAKELATRWQISESAIKAYRQNKGSVGWRDWKGISIGKAEDIMKREGFQADNDSKKVE</sequence>
<protein>
    <submittedName>
        <fullName evidence="1">Uncharacterized protein</fullName>
    </submittedName>
</protein>
<gene>
    <name evidence="1" type="ORF">FCF09_13955</name>
</gene>
<dbReference type="AlphaFoldDB" id="A0A6P1V832"/>
<dbReference type="EMBL" id="CP039730">
    <property type="protein sequence ID" value="QHT44786.1"/>
    <property type="molecule type" value="Genomic_DNA"/>
</dbReference>
<reference evidence="1" key="1">
    <citation type="journal article" date="2020" name="J. Antimicrob. Chemother.">
        <title>Tandem amplification of the vanM gene cluster drives vancomycin resistance in vancomycin-variable enterococci.</title>
        <authorList>
            <person name="Sun L."/>
            <person name="Chen Y."/>
            <person name="Hua X."/>
            <person name="Chen Y."/>
            <person name="Hong J."/>
            <person name="Wu X."/>
            <person name="Jiang Y."/>
            <person name="van Schaik W."/>
            <person name="Qu T."/>
            <person name="Yu Y."/>
        </authorList>
    </citation>
    <scope>NUCLEOTIDE SEQUENCE [LARGE SCALE GENOMIC DNA]</scope>
    <source>
        <strain evidence="1">ZY2</strain>
        <plasmid evidence="1">pZY2</plasmid>
    </source>
</reference>